<name>A0A9E8RY24_9BACI</name>
<feature type="signal peptide" evidence="1">
    <location>
        <begin position="1"/>
        <end position="21"/>
    </location>
</feature>
<dbReference type="Gene3D" id="2.50.20.20">
    <property type="match status" value="1"/>
</dbReference>
<evidence type="ECO:0000313" key="2">
    <source>
        <dbReference type="EMBL" id="WAA11789.1"/>
    </source>
</evidence>
<evidence type="ECO:0000313" key="3">
    <source>
        <dbReference type="Proteomes" id="UP001164726"/>
    </source>
</evidence>
<dbReference type="Proteomes" id="UP001164726">
    <property type="component" value="Chromosome"/>
</dbReference>
<organism evidence="2 3">
    <name type="scientific">Fervidibacillus halotolerans</name>
    <dbReference type="NCBI Taxonomy" id="2980027"/>
    <lineage>
        <taxon>Bacteria</taxon>
        <taxon>Bacillati</taxon>
        <taxon>Bacillota</taxon>
        <taxon>Bacilli</taxon>
        <taxon>Bacillales</taxon>
        <taxon>Bacillaceae</taxon>
        <taxon>Fervidibacillus</taxon>
    </lineage>
</organism>
<sequence length="288" mass="33451">MIKLKKIAHILFASILLFSLAGCNQIAEKVGTKEETSVKEKEEGESLLDVFQKSMDAVSSLDSYSIYMESEQEVIENSTSEPIHMNMTLEMDVTTNPEAVHQKLSMFVPDFEDAYEMEIYYTDQGYFMYEPFSNTWMKMPEDMFLKADHIPQAKTDPYMQIEQLKKYIDDFSFKVNDSDYIISLNVSGDSFLDFVKEETIDFLKGEGEKEIEELMGSVSLNQLDYKIHIDKETYLLKQIEMVMQLQVDEEGEEISFFQKSVFTYKNFNTIDKIIVPEDIVNSAKENDF</sequence>
<accession>A0A9E8RY24</accession>
<dbReference type="PROSITE" id="PS51257">
    <property type="entry name" value="PROKAR_LIPOPROTEIN"/>
    <property type="match status" value="1"/>
</dbReference>
<evidence type="ECO:0008006" key="4">
    <source>
        <dbReference type="Google" id="ProtNLM"/>
    </source>
</evidence>
<feature type="chain" id="PRO_5038344035" description="Lipoprotein" evidence="1">
    <location>
        <begin position="22"/>
        <end position="288"/>
    </location>
</feature>
<dbReference type="KEGG" id="fhl:OE105_09190"/>
<keyword evidence="1" id="KW-0732">Signal</keyword>
<gene>
    <name evidence="2" type="ORF">OE105_09190</name>
</gene>
<dbReference type="EMBL" id="CP106877">
    <property type="protein sequence ID" value="WAA11789.1"/>
    <property type="molecule type" value="Genomic_DNA"/>
</dbReference>
<reference evidence="2" key="1">
    <citation type="submission" date="2022-09" db="EMBL/GenBank/DDBJ databases">
        <title>Complete Genomes of Fervidibacillus albus and Fervidibacillus halotolerans isolated from tidal flat sediments.</title>
        <authorList>
            <person name="Kwon K.K."/>
            <person name="Yang S.-H."/>
            <person name="Park M.J."/>
            <person name="Oh H.-M."/>
        </authorList>
    </citation>
    <scope>NUCLEOTIDE SEQUENCE</scope>
    <source>
        <strain evidence="2">MEBiC13594</strain>
    </source>
</reference>
<dbReference type="RefSeq" id="WP_275419911.1">
    <property type="nucleotide sequence ID" value="NZ_CP106877.1"/>
</dbReference>
<proteinExistence type="predicted"/>
<protein>
    <recommendedName>
        <fullName evidence="4">Lipoprotein</fullName>
    </recommendedName>
</protein>
<evidence type="ECO:0000256" key="1">
    <source>
        <dbReference type="SAM" id="SignalP"/>
    </source>
</evidence>
<dbReference type="AlphaFoldDB" id="A0A9E8RY24"/>
<dbReference type="InterPro" id="IPR046720">
    <property type="entry name" value="DUF6612"/>
</dbReference>
<keyword evidence="3" id="KW-1185">Reference proteome</keyword>
<dbReference type="Pfam" id="PF20316">
    <property type="entry name" value="DUF6612"/>
    <property type="match status" value="1"/>
</dbReference>